<evidence type="ECO:0000313" key="1">
    <source>
        <dbReference type="EMBL" id="PIL40338.1"/>
    </source>
</evidence>
<proteinExistence type="predicted"/>
<keyword evidence="2" id="KW-1185">Reference proteome</keyword>
<evidence type="ECO:0000313" key="2">
    <source>
        <dbReference type="Proteomes" id="UP000228593"/>
    </source>
</evidence>
<gene>
    <name evidence="1" type="ORF">CR103_07860</name>
</gene>
<dbReference type="OrthoDB" id="1523296at2"/>
<comment type="caution">
    <text evidence="1">The sequence shown here is derived from an EMBL/GenBank/DDBJ whole genome shotgun (WGS) entry which is preliminary data.</text>
</comment>
<name>A0A2G8T3S9_9BURK</name>
<reference evidence="1 2" key="1">
    <citation type="submission" date="2017-10" db="EMBL/GenBank/DDBJ databases">
        <title>Massilia psychrophilum sp. nov., a novel purple-pigmented bacterium isolated from Tianshan glacier, Xinjiang Municipality, China.</title>
        <authorList>
            <person name="Wang H."/>
        </authorList>
    </citation>
    <scope>NUCLEOTIDE SEQUENCE [LARGE SCALE GENOMIC DNA]</scope>
    <source>
        <strain evidence="1 2">JCM 30813</strain>
    </source>
</reference>
<dbReference type="Proteomes" id="UP000228593">
    <property type="component" value="Unassembled WGS sequence"/>
</dbReference>
<sequence length="364" mass="40010">MHTTKRRFEPCVIERLFAEPQRFEYFQAVRMLELWLRRHGVPQEGAVANFLRFQNSVSLGFPASQIEALQPEPRELARDAGTLGAALARAELKYIRITPAFMGMLGMAGSLPAHYTERIAAHQLFDKDDGPRAFLDTFSNRALALFYEAWRKYRLELKYQIKGKDGFLPLLLSLAGLGHAALQGRHTEGSDGSQGGLLDDTIGYFCGALLHRPTSAGSIARVLSEYFGQPVSAEQFVGSWYSLPLMQQSALGGANAVLGAGAVVGTRAWQRDLRLRLTVGPLDRASFASFLPGGKAACVLARLLTMFTGVTLEYEIELVLVAADVEPIRLQSGRSCGRLGWDTFLGATAGAHDRHDVRYAIHDL</sequence>
<dbReference type="NCBIfam" id="TIGR03347">
    <property type="entry name" value="VI_chp_1"/>
    <property type="match status" value="1"/>
</dbReference>
<dbReference type="InterPro" id="IPR010732">
    <property type="entry name" value="T6SS_TssG-like"/>
</dbReference>
<dbReference type="RefSeq" id="WP_099915444.1">
    <property type="nucleotide sequence ID" value="NZ_BMHS01000013.1"/>
</dbReference>
<dbReference type="PANTHER" id="PTHR35564:SF4">
    <property type="entry name" value="CYTOPLASMIC PROTEIN"/>
    <property type="match status" value="1"/>
</dbReference>
<organism evidence="1 2">
    <name type="scientific">Massilia psychrophila</name>
    <dbReference type="NCBI Taxonomy" id="1603353"/>
    <lineage>
        <taxon>Bacteria</taxon>
        <taxon>Pseudomonadati</taxon>
        <taxon>Pseudomonadota</taxon>
        <taxon>Betaproteobacteria</taxon>
        <taxon>Burkholderiales</taxon>
        <taxon>Oxalobacteraceae</taxon>
        <taxon>Telluria group</taxon>
        <taxon>Massilia</taxon>
    </lineage>
</organism>
<dbReference type="Pfam" id="PF06996">
    <property type="entry name" value="T6SS_TssG"/>
    <property type="match status" value="1"/>
</dbReference>
<dbReference type="PANTHER" id="PTHR35564">
    <property type="match status" value="1"/>
</dbReference>
<dbReference type="AlphaFoldDB" id="A0A2G8T3S9"/>
<accession>A0A2G8T3S9</accession>
<protein>
    <submittedName>
        <fullName evidence="1">Type VI secretion system baseplate subunit TssG</fullName>
    </submittedName>
</protein>
<dbReference type="EMBL" id="PDOB01000009">
    <property type="protein sequence ID" value="PIL40338.1"/>
    <property type="molecule type" value="Genomic_DNA"/>
</dbReference>